<evidence type="ECO:0000256" key="1">
    <source>
        <dbReference type="ARBA" id="ARBA00022737"/>
    </source>
</evidence>
<keyword evidence="1" id="KW-0677">Repeat</keyword>
<feature type="repeat" description="ANK" evidence="3">
    <location>
        <begin position="85"/>
        <end position="117"/>
    </location>
</feature>
<reference evidence="4 5" key="1">
    <citation type="submission" date="2020-06" db="EMBL/GenBank/DDBJ databases">
        <authorList>
            <person name="Li R."/>
            <person name="Bekaert M."/>
        </authorList>
    </citation>
    <scope>NUCLEOTIDE SEQUENCE [LARGE SCALE GENOMIC DNA]</scope>
    <source>
        <strain evidence="5">wild</strain>
    </source>
</reference>
<evidence type="ECO:0000256" key="3">
    <source>
        <dbReference type="PROSITE-ProRule" id="PRU00023"/>
    </source>
</evidence>
<evidence type="ECO:0000256" key="2">
    <source>
        <dbReference type="ARBA" id="ARBA00023043"/>
    </source>
</evidence>
<dbReference type="InterPro" id="IPR002110">
    <property type="entry name" value="Ankyrin_rpt"/>
</dbReference>
<dbReference type="Pfam" id="PF12796">
    <property type="entry name" value="Ank_2"/>
    <property type="match status" value="1"/>
</dbReference>
<evidence type="ECO:0000313" key="5">
    <source>
        <dbReference type="Proteomes" id="UP000507470"/>
    </source>
</evidence>
<dbReference type="AlphaFoldDB" id="A0A6J8BKQ0"/>
<dbReference type="PROSITE" id="PS50088">
    <property type="entry name" value="ANK_REPEAT"/>
    <property type="match status" value="1"/>
</dbReference>
<proteinExistence type="predicted"/>
<dbReference type="PANTHER" id="PTHR24173">
    <property type="entry name" value="ANKYRIN REPEAT CONTAINING"/>
    <property type="match status" value="1"/>
</dbReference>
<protein>
    <submittedName>
        <fullName evidence="4">Uncharacterized protein</fullName>
    </submittedName>
</protein>
<accession>A0A6J8BKQ0</accession>
<gene>
    <name evidence="4" type="ORF">MCOR_20137</name>
</gene>
<keyword evidence="2 3" id="KW-0040">ANK repeat</keyword>
<dbReference type="Proteomes" id="UP000507470">
    <property type="component" value="Unassembled WGS sequence"/>
</dbReference>
<dbReference type="PANTHER" id="PTHR24173:SF33">
    <property type="entry name" value="ANKYRIN REPEAT AND SOCS BOX PROTEIN 2"/>
    <property type="match status" value="1"/>
</dbReference>
<keyword evidence="5" id="KW-1185">Reference proteome</keyword>
<organism evidence="4 5">
    <name type="scientific">Mytilus coruscus</name>
    <name type="common">Sea mussel</name>
    <dbReference type="NCBI Taxonomy" id="42192"/>
    <lineage>
        <taxon>Eukaryota</taxon>
        <taxon>Metazoa</taxon>
        <taxon>Spiralia</taxon>
        <taxon>Lophotrochozoa</taxon>
        <taxon>Mollusca</taxon>
        <taxon>Bivalvia</taxon>
        <taxon>Autobranchia</taxon>
        <taxon>Pteriomorphia</taxon>
        <taxon>Mytilida</taxon>
        <taxon>Mytiloidea</taxon>
        <taxon>Mytilidae</taxon>
        <taxon>Mytilinae</taxon>
        <taxon>Mytilus</taxon>
    </lineage>
</organism>
<dbReference type="EMBL" id="CACVKT020003579">
    <property type="protein sequence ID" value="CAC5384505.1"/>
    <property type="molecule type" value="Genomic_DNA"/>
</dbReference>
<dbReference type="SMART" id="SM00248">
    <property type="entry name" value="ANK"/>
    <property type="match status" value="2"/>
</dbReference>
<evidence type="ECO:0000313" key="4">
    <source>
        <dbReference type="EMBL" id="CAC5384505.1"/>
    </source>
</evidence>
<dbReference type="PROSITE" id="PS50297">
    <property type="entry name" value="ANK_REP_REGION"/>
    <property type="match status" value="1"/>
</dbReference>
<dbReference type="GO" id="GO:0000151">
    <property type="term" value="C:ubiquitin ligase complex"/>
    <property type="evidence" value="ECO:0007669"/>
    <property type="project" value="TreeGrafter"/>
</dbReference>
<dbReference type="GO" id="GO:0016567">
    <property type="term" value="P:protein ubiquitination"/>
    <property type="evidence" value="ECO:0007669"/>
    <property type="project" value="TreeGrafter"/>
</dbReference>
<dbReference type="Gene3D" id="1.25.40.20">
    <property type="entry name" value="Ankyrin repeat-containing domain"/>
    <property type="match status" value="1"/>
</dbReference>
<dbReference type="OrthoDB" id="6066600at2759"/>
<dbReference type="InterPro" id="IPR036770">
    <property type="entry name" value="Ankyrin_rpt-contain_sf"/>
</dbReference>
<sequence>MTEQAPTGNQLVTDKLFAAIARKKFKLASILIEGGVKINTKLSSGITPLMAVCDSIVDEDQRHKKKKLLICLLDNGAKINAVDKSRRSAMHYACICGDTSIIQLLKSRGAKSNVRDLNGQYPEFYLDCENLSSPRRRSFSWTRRDSIASMMNIPTVYRTWDSREFLDSILE</sequence>
<name>A0A6J8BKQ0_MYTCO</name>
<dbReference type="SUPFAM" id="SSF48403">
    <property type="entry name" value="Ankyrin repeat"/>
    <property type="match status" value="1"/>
</dbReference>
<dbReference type="GO" id="GO:0006511">
    <property type="term" value="P:ubiquitin-dependent protein catabolic process"/>
    <property type="evidence" value="ECO:0007669"/>
    <property type="project" value="TreeGrafter"/>
</dbReference>